<comment type="similarity">
    <text evidence="1">Belongs to the peptidase S1C family.</text>
</comment>
<dbReference type="Gene3D" id="2.30.42.10">
    <property type="match status" value="1"/>
</dbReference>
<keyword evidence="3" id="KW-0378">Hydrolase</keyword>
<dbReference type="InterPro" id="IPR036034">
    <property type="entry name" value="PDZ_sf"/>
</dbReference>
<evidence type="ECO:0000256" key="3">
    <source>
        <dbReference type="ARBA" id="ARBA00022801"/>
    </source>
</evidence>
<dbReference type="Pfam" id="PF13180">
    <property type="entry name" value="PDZ_2"/>
    <property type="match status" value="1"/>
</dbReference>
<dbReference type="SUPFAM" id="SSF50494">
    <property type="entry name" value="Trypsin-like serine proteases"/>
    <property type="match status" value="1"/>
</dbReference>
<feature type="domain" description="PDZ" evidence="4">
    <location>
        <begin position="261"/>
        <end position="358"/>
    </location>
</feature>
<proteinExistence type="inferred from homology"/>
<dbReference type="InterPro" id="IPR001940">
    <property type="entry name" value="Peptidase_S1C"/>
</dbReference>
<gene>
    <name evidence="5" type="ORF">METZ01_LOCUS113863</name>
</gene>
<protein>
    <recommendedName>
        <fullName evidence="4">PDZ domain-containing protein</fullName>
    </recommendedName>
</protein>
<dbReference type="SMART" id="SM00228">
    <property type="entry name" value="PDZ"/>
    <property type="match status" value="1"/>
</dbReference>
<accession>A0A381X8C6</accession>
<name>A0A381X8C6_9ZZZZ</name>
<evidence type="ECO:0000256" key="2">
    <source>
        <dbReference type="ARBA" id="ARBA00022670"/>
    </source>
</evidence>
<dbReference type="PANTHER" id="PTHR22939:SF129">
    <property type="entry name" value="SERINE PROTEASE HTRA2, MITOCHONDRIAL"/>
    <property type="match status" value="1"/>
</dbReference>
<dbReference type="GO" id="GO:0006508">
    <property type="term" value="P:proteolysis"/>
    <property type="evidence" value="ECO:0007669"/>
    <property type="project" value="UniProtKB-KW"/>
</dbReference>
<dbReference type="InterPro" id="IPR009003">
    <property type="entry name" value="Peptidase_S1_PA"/>
</dbReference>
<evidence type="ECO:0000259" key="4">
    <source>
        <dbReference type="PROSITE" id="PS50106"/>
    </source>
</evidence>
<dbReference type="SUPFAM" id="SSF50156">
    <property type="entry name" value="PDZ domain-like"/>
    <property type="match status" value="1"/>
</dbReference>
<dbReference type="PANTHER" id="PTHR22939">
    <property type="entry name" value="SERINE PROTEASE FAMILY S1C HTRA-RELATED"/>
    <property type="match status" value="1"/>
</dbReference>
<dbReference type="GO" id="GO:0004252">
    <property type="term" value="F:serine-type endopeptidase activity"/>
    <property type="evidence" value="ECO:0007669"/>
    <property type="project" value="InterPro"/>
</dbReference>
<dbReference type="PROSITE" id="PS50106">
    <property type="entry name" value="PDZ"/>
    <property type="match status" value="1"/>
</dbReference>
<dbReference type="Gene3D" id="2.40.10.120">
    <property type="match status" value="1"/>
</dbReference>
<sequence length="374" mass="39810">MIWTKNWLKLCILVSVFLLLSLGCISVPLNETEEYPNNMDEGTPVSSPLLSGVGPDTDSSTLPNFVDVVDSVRGSVVSVVAETEMLNVFGERFPNFQSGSGVIFDERGYILTNNHVIRDAVEIIVTLDDGTQLNGELVGTDRLTDLAVVMIDNADLPFLDFASQGEVRVGEWVIAIGNALALPGGPSVTVGIVSALGRSLRVDQNTTLYDLIQTDTIINPGNSGGPLLNLKGQIVGINTAVLRGGEVEGIGFAVGGSTATLVSKEIIDKGRVRWAWLGVTISELDAEEAAKLALPAQQGVLVQDVFSESPAAEGGMRPGDIILSIEGHYVQTISDLTNVLRFEVEVGDTVAVEVLRDGDDKLSHLITLDERPSS</sequence>
<dbReference type="AlphaFoldDB" id="A0A381X8C6"/>
<dbReference type="PROSITE" id="PS51257">
    <property type="entry name" value="PROKAR_LIPOPROTEIN"/>
    <property type="match status" value="1"/>
</dbReference>
<dbReference type="InterPro" id="IPR001478">
    <property type="entry name" value="PDZ"/>
</dbReference>
<evidence type="ECO:0000256" key="1">
    <source>
        <dbReference type="ARBA" id="ARBA00010541"/>
    </source>
</evidence>
<reference evidence="5" key="1">
    <citation type="submission" date="2018-05" db="EMBL/GenBank/DDBJ databases">
        <authorList>
            <person name="Lanie J.A."/>
            <person name="Ng W.-L."/>
            <person name="Kazmierczak K.M."/>
            <person name="Andrzejewski T.M."/>
            <person name="Davidsen T.M."/>
            <person name="Wayne K.J."/>
            <person name="Tettelin H."/>
            <person name="Glass J.I."/>
            <person name="Rusch D."/>
            <person name="Podicherti R."/>
            <person name="Tsui H.-C.T."/>
            <person name="Winkler M.E."/>
        </authorList>
    </citation>
    <scope>NUCLEOTIDE SEQUENCE</scope>
</reference>
<dbReference type="PRINTS" id="PR00834">
    <property type="entry name" value="PROTEASES2C"/>
</dbReference>
<dbReference type="EMBL" id="UINC01014276">
    <property type="protein sequence ID" value="SVA61009.1"/>
    <property type="molecule type" value="Genomic_DNA"/>
</dbReference>
<keyword evidence="2" id="KW-0645">Protease</keyword>
<evidence type="ECO:0000313" key="5">
    <source>
        <dbReference type="EMBL" id="SVA61009.1"/>
    </source>
</evidence>
<dbReference type="Pfam" id="PF13365">
    <property type="entry name" value="Trypsin_2"/>
    <property type="match status" value="1"/>
</dbReference>
<organism evidence="5">
    <name type="scientific">marine metagenome</name>
    <dbReference type="NCBI Taxonomy" id="408172"/>
    <lineage>
        <taxon>unclassified sequences</taxon>
        <taxon>metagenomes</taxon>
        <taxon>ecological metagenomes</taxon>
    </lineage>
</organism>